<dbReference type="GO" id="GO:0005737">
    <property type="term" value="C:cytoplasm"/>
    <property type="evidence" value="ECO:0007669"/>
    <property type="project" value="TreeGrafter"/>
</dbReference>
<dbReference type="InterPro" id="IPR051718">
    <property type="entry name" value="ARF_GTPase-activating"/>
</dbReference>
<evidence type="ECO:0000256" key="1">
    <source>
        <dbReference type="ARBA" id="ARBA00022468"/>
    </source>
</evidence>
<dbReference type="SMART" id="SM00105">
    <property type="entry name" value="ArfGap"/>
    <property type="match status" value="1"/>
</dbReference>
<keyword evidence="4" id="KW-0862">Zinc</keyword>
<dbReference type="InterPro" id="IPR037278">
    <property type="entry name" value="ARFGAP/RecO"/>
</dbReference>
<feature type="region of interest" description="Disordered" evidence="6">
    <location>
        <begin position="80"/>
        <end position="110"/>
    </location>
</feature>
<dbReference type="RefSeq" id="XP_025381172.1">
    <property type="nucleotide sequence ID" value="XM_025519116.1"/>
</dbReference>
<dbReference type="Pfam" id="PF01412">
    <property type="entry name" value="ArfGap"/>
    <property type="match status" value="1"/>
</dbReference>
<dbReference type="SUPFAM" id="SSF57863">
    <property type="entry name" value="ArfGap/RecO-like zinc finger"/>
    <property type="match status" value="1"/>
</dbReference>
<accession>A0A316YYY8</accession>
<gene>
    <name evidence="8" type="ORF">FA10DRAFT_237708</name>
</gene>
<feature type="compositionally biased region" description="Low complexity" evidence="6">
    <location>
        <begin position="185"/>
        <end position="199"/>
    </location>
</feature>
<feature type="region of interest" description="Disordered" evidence="6">
    <location>
        <begin position="367"/>
        <end position="386"/>
    </location>
</feature>
<feature type="domain" description="Arf-GAP" evidence="7">
    <location>
        <begin position="11"/>
        <end position="122"/>
    </location>
</feature>
<feature type="compositionally biased region" description="Basic and acidic residues" evidence="6">
    <location>
        <begin position="80"/>
        <end position="98"/>
    </location>
</feature>
<dbReference type="FunFam" id="1.10.220.150:FF:000009">
    <property type="entry name" value="stromal membrane-associated protein 1 isoform X1"/>
    <property type="match status" value="1"/>
</dbReference>
<feature type="compositionally biased region" description="Polar residues" evidence="6">
    <location>
        <begin position="294"/>
        <end position="314"/>
    </location>
</feature>
<evidence type="ECO:0000313" key="9">
    <source>
        <dbReference type="Proteomes" id="UP000245768"/>
    </source>
</evidence>
<evidence type="ECO:0000256" key="6">
    <source>
        <dbReference type="SAM" id="MobiDB-lite"/>
    </source>
</evidence>
<dbReference type="GeneID" id="37041032"/>
<feature type="compositionally biased region" description="Low complexity" evidence="6">
    <location>
        <begin position="212"/>
        <end position="243"/>
    </location>
</feature>
<dbReference type="CDD" id="cd08204">
    <property type="entry name" value="ArfGap"/>
    <property type="match status" value="1"/>
</dbReference>
<dbReference type="AlphaFoldDB" id="A0A316YYY8"/>
<feature type="region of interest" description="Disordered" evidence="6">
    <location>
        <begin position="274"/>
        <end position="329"/>
    </location>
</feature>
<dbReference type="EMBL" id="KZ819634">
    <property type="protein sequence ID" value="PWN93974.1"/>
    <property type="molecule type" value="Genomic_DNA"/>
</dbReference>
<evidence type="ECO:0000256" key="4">
    <source>
        <dbReference type="ARBA" id="ARBA00022833"/>
    </source>
</evidence>
<protein>
    <submittedName>
        <fullName evidence="8">ArfGap-domain-containing protein</fullName>
    </submittedName>
</protein>
<dbReference type="Gene3D" id="1.10.220.150">
    <property type="entry name" value="Arf GTPase activating protein"/>
    <property type="match status" value="1"/>
</dbReference>
<keyword evidence="9" id="KW-1185">Reference proteome</keyword>
<keyword evidence="1" id="KW-0343">GTPase activation</keyword>
<dbReference type="PANTHER" id="PTHR45705:SF1">
    <property type="entry name" value="FI20236P1"/>
    <property type="match status" value="1"/>
</dbReference>
<proteinExistence type="predicted"/>
<feature type="compositionally biased region" description="Polar residues" evidence="6">
    <location>
        <begin position="244"/>
        <end position="262"/>
    </location>
</feature>
<dbReference type="FunCoup" id="A0A316YYY8">
    <property type="interactions" value="307"/>
</dbReference>
<name>A0A316YYY8_9BASI</name>
<evidence type="ECO:0000256" key="2">
    <source>
        <dbReference type="ARBA" id="ARBA00022723"/>
    </source>
</evidence>
<dbReference type="InterPro" id="IPR001164">
    <property type="entry name" value="ArfGAP_dom"/>
</dbReference>
<feature type="region of interest" description="Disordered" evidence="6">
    <location>
        <begin position="461"/>
        <end position="480"/>
    </location>
</feature>
<evidence type="ECO:0000256" key="5">
    <source>
        <dbReference type="PROSITE-ProRule" id="PRU00288"/>
    </source>
</evidence>
<feature type="compositionally biased region" description="Low complexity" evidence="6">
    <location>
        <begin position="138"/>
        <end position="155"/>
    </location>
</feature>
<feature type="compositionally biased region" description="Polar residues" evidence="6">
    <location>
        <begin position="367"/>
        <end position="383"/>
    </location>
</feature>
<reference evidence="8 9" key="1">
    <citation type="journal article" date="2018" name="Mol. Biol. Evol.">
        <title>Broad Genomic Sampling Reveals a Smut Pathogenic Ancestry of the Fungal Clade Ustilaginomycotina.</title>
        <authorList>
            <person name="Kijpornyongpan T."/>
            <person name="Mondo S.J."/>
            <person name="Barry K."/>
            <person name="Sandor L."/>
            <person name="Lee J."/>
            <person name="Lipzen A."/>
            <person name="Pangilinan J."/>
            <person name="LaButti K."/>
            <person name="Hainaut M."/>
            <person name="Henrissat B."/>
            <person name="Grigoriev I.V."/>
            <person name="Spatafora J.W."/>
            <person name="Aime M.C."/>
        </authorList>
    </citation>
    <scope>NUCLEOTIDE SEQUENCE [LARGE SCALE GENOMIC DNA]</scope>
    <source>
        <strain evidence="8 9">MCA 4198</strain>
    </source>
</reference>
<dbReference type="InterPro" id="IPR038508">
    <property type="entry name" value="ArfGAP_dom_sf"/>
</dbReference>
<organism evidence="8 9">
    <name type="scientific">Acaromyces ingoldii</name>
    <dbReference type="NCBI Taxonomy" id="215250"/>
    <lineage>
        <taxon>Eukaryota</taxon>
        <taxon>Fungi</taxon>
        <taxon>Dikarya</taxon>
        <taxon>Basidiomycota</taxon>
        <taxon>Ustilaginomycotina</taxon>
        <taxon>Exobasidiomycetes</taxon>
        <taxon>Exobasidiales</taxon>
        <taxon>Cryptobasidiaceae</taxon>
        <taxon>Acaromyces</taxon>
    </lineage>
</organism>
<dbReference type="InParanoid" id="A0A316YYY8"/>
<evidence type="ECO:0000256" key="3">
    <source>
        <dbReference type="ARBA" id="ARBA00022771"/>
    </source>
</evidence>
<feature type="region of interest" description="Disordered" evidence="6">
    <location>
        <begin position="124"/>
        <end position="262"/>
    </location>
</feature>
<dbReference type="OrthoDB" id="10266696at2759"/>
<dbReference type="GO" id="GO:0008270">
    <property type="term" value="F:zinc ion binding"/>
    <property type="evidence" value="ECO:0007669"/>
    <property type="project" value="UniProtKB-KW"/>
</dbReference>
<dbReference type="Proteomes" id="UP000245768">
    <property type="component" value="Unassembled WGS sequence"/>
</dbReference>
<dbReference type="PANTHER" id="PTHR45705">
    <property type="entry name" value="FI20236P1"/>
    <property type="match status" value="1"/>
</dbReference>
<keyword evidence="3 5" id="KW-0863">Zinc-finger</keyword>
<dbReference type="GO" id="GO:0005096">
    <property type="term" value="F:GTPase activator activity"/>
    <property type="evidence" value="ECO:0007669"/>
    <property type="project" value="UniProtKB-KW"/>
</dbReference>
<keyword evidence="2" id="KW-0479">Metal-binding</keyword>
<sequence length="480" mass="52412">MNTKAASERYQRQLLDLVKQPGNDVCADCRGRAPRWASWNLGIFVCVQCAGVHRKMGTHISKIKSLTLDTWTREHVERMKEMGNIKSNEKWNPDERRNRPPANVDEGERNSELERFIFDKYKGKFMEKKPPPVPQKDASSSSLRLPPSPNPARSSGVAYGESRRRLPEALSDSDPISRSKTAPIPASWAEARARAASVSPAPPAPRLPDRVASSSAATTPAQASDVARPGPASASIPPRASSSLQVPVASSKTSQTTNATPSSSVFDDLLQLQQEPDSTPQPPLQMNPWAGMQAASQQVQSPMAMQPYQQQHQAPFSPAGNPWAHANGNQSLPPTNQHLGAGFPSPSYQPQQVAYGGLAMGGVIQQQQNRSTSLGSTAFTSKRPSPGILLNNPFSQQQQPMNVQMQQQTGVGTGMQSAMTGYSGGFGDVRQQQLQQQQLQQQQLQQQQQQQMMMMGQQAFSPGAYNHNQQNNNQYGSYFG</sequence>
<dbReference type="PRINTS" id="PR00405">
    <property type="entry name" value="REVINTRACTNG"/>
</dbReference>
<dbReference type="PROSITE" id="PS50115">
    <property type="entry name" value="ARFGAP"/>
    <property type="match status" value="1"/>
</dbReference>
<evidence type="ECO:0000259" key="7">
    <source>
        <dbReference type="PROSITE" id="PS50115"/>
    </source>
</evidence>
<evidence type="ECO:0000313" key="8">
    <source>
        <dbReference type="EMBL" id="PWN93974.1"/>
    </source>
</evidence>
<dbReference type="STRING" id="215250.A0A316YYY8"/>